<protein>
    <submittedName>
        <fullName evidence="2">DUF2905 domain-containing protein</fullName>
    </submittedName>
</protein>
<dbReference type="RefSeq" id="WP_169385101.1">
    <property type="nucleotide sequence ID" value="NZ_JAAXLA010000092.1"/>
</dbReference>
<dbReference type="PANTHER" id="PTHR36443">
    <property type="entry name" value="BSR5223 PROTEIN"/>
    <property type="match status" value="1"/>
</dbReference>
<proteinExistence type="predicted"/>
<gene>
    <name evidence="2" type="ORF">HF526_30585</name>
</gene>
<dbReference type="PANTHER" id="PTHR36443:SF1">
    <property type="entry name" value="BSR5223 PROTEIN"/>
    <property type="match status" value="1"/>
</dbReference>
<evidence type="ECO:0000313" key="2">
    <source>
        <dbReference type="EMBL" id="NMI01613.1"/>
    </source>
</evidence>
<keyword evidence="1" id="KW-1133">Transmembrane helix</keyword>
<reference evidence="2 3" key="1">
    <citation type="submission" date="2020-04" db="EMBL/GenBank/DDBJ databases">
        <authorList>
            <person name="Klaysubun C."/>
            <person name="Duangmal K."/>
            <person name="Lipun K."/>
        </authorList>
    </citation>
    <scope>NUCLEOTIDE SEQUENCE [LARGE SCALE GENOMIC DNA]</scope>
    <source>
        <strain evidence="2 3">K10HN5</strain>
    </source>
</reference>
<evidence type="ECO:0000313" key="3">
    <source>
        <dbReference type="Proteomes" id="UP000820669"/>
    </source>
</evidence>
<keyword evidence="1" id="KW-0812">Transmembrane</keyword>
<dbReference type="EMBL" id="JAAXLA010000092">
    <property type="protein sequence ID" value="NMI01613.1"/>
    <property type="molecule type" value="Genomic_DNA"/>
</dbReference>
<dbReference type="InterPro" id="IPR021320">
    <property type="entry name" value="DUF2905"/>
</dbReference>
<comment type="caution">
    <text evidence="2">The sequence shown here is derived from an EMBL/GenBank/DDBJ whole genome shotgun (WGS) entry which is preliminary data.</text>
</comment>
<evidence type="ECO:0000256" key="1">
    <source>
        <dbReference type="SAM" id="Phobius"/>
    </source>
</evidence>
<feature type="transmembrane region" description="Helical" evidence="1">
    <location>
        <begin position="7"/>
        <end position="27"/>
    </location>
</feature>
<name>A0ABX1SLA2_9PSEU</name>
<dbReference type="Pfam" id="PF11146">
    <property type="entry name" value="DUF2905"/>
    <property type="match status" value="1"/>
</dbReference>
<keyword evidence="1" id="KW-0472">Membrane</keyword>
<dbReference type="Proteomes" id="UP000820669">
    <property type="component" value="Unassembled WGS sequence"/>
</dbReference>
<sequence>MVKESGPWLIAGGILLLVAGLLAWSGALSWLGHLPGDIRITTGNVRIYVPITSMLLISLALNVVIWLFLWLFQR</sequence>
<feature type="transmembrane region" description="Helical" evidence="1">
    <location>
        <begin position="47"/>
        <end position="72"/>
    </location>
</feature>
<keyword evidence="3" id="KW-1185">Reference proteome</keyword>
<organism evidence="2 3">
    <name type="scientific">Pseudonocardia acidicola</name>
    <dbReference type="NCBI Taxonomy" id="2724939"/>
    <lineage>
        <taxon>Bacteria</taxon>
        <taxon>Bacillati</taxon>
        <taxon>Actinomycetota</taxon>
        <taxon>Actinomycetes</taxon>
        <taxon>Pseudonocardiales</taxon>
        <taxon>Pseudonocardiaceae</taxon>
        <taxon>Pseudonocardia</taxon>
    </lineage>
</organism>
<accession>A0ABX1SLA2</accession>